<dbReference type="InterPro" id="IPR029033">
    <property type="entry name" value="His_PPase_superfam"/>
</dbReference>
<dbReference type="Pfam" id="PF00300">
    <property type="entry name" value="His_Phos_1"/>
    <property type="match status" value="1"/>
</dbReference>
<dbReference type="EMBL" id="CP042652">
    <property type="protein sequence ID" value="QKE28787.1"/>
    <property type="molecule type" value="Genomic_DNA"/>
</dbReference>
<dbReference type="CDD" id="cd07067">
    <property type="entry name" value="HP_PGM_like"/>
    <property type="match status" value="1"/>
</dbReference>
<dbReference type="PANTHER" id="PTHR47623:SF1">
    <property type="entry name" value="OS09G0287300 PROTEIN"/>
    <property type="match status" value="1"/>
</dbReference>
<gene>
    <name evidence="2" type="primary">sixA1</name>
    <name evidence="2" type="ORF">AACT_1630</name>
</gene>
<evidence type="ECO:0000256" key="1">
    <source>
        <dbReference type="PIRSR" id="PIRSR613078-2"/>
    </source>
</evidence>
<dbReference type="AlphaFoldDB" id="A0A6M8EWB2"/>
<accession>A0A6M8EWB2</accession>
<dbReference type="Gene3D" id="3.40.50.1240">
    <property type="entry name" value="Phosphoglycerate mutase-like"/>
    <property type="match status" value="1"/>
</dbReference>
<dbReference type="PANTHER" id="PTHR47623">
    <property type="entry name" value="OS09G0287300 PROTEIN"/>
    <property type="match status" value="1"/>
</dbReference>
<organism evidence="2 3">
    <name type="scientific">Arcobacter acticola</name>
    <dbReference type="NCBI Taxonomy" id="1849015"/>
    <lineage>
        <taxon>Bacteria</taxon>
        <taxon>Pseudomonadati</taxon>
        <taxon>Campylobacterota</taxon>
        <taxon>Epsilonproteobacteria</taxon>
        <taxon>Campylobacterales</taxon>
        <taxon>Arcobacteraceae</taxon>
        <taxon>Arcobacter</taxon>
    </lineage>
</organism>
<dbReference type="Proteomes" id="UP000503483">
    <property type="component" value="Chromosome"/>
</dbReference>
<reference evidence="2 3" key="1">
    <citation type="submission" date="2019-08" db="EMBL/GenBank/DDBJ databases">
        <title>Complete genome sequence of Arcobacter acticola.</title>
        <authorList>
            <person name="Miller W."/>
        </authorList>
    </citation>
    <scope>NUCLEOTIDE SEQUENCE [LARGE SCALE GENOMIC DNA]</scope>
    <source>
        <strain evidence="2 3">KCTC 52212</strain>
    </source>
</reference>
<dbReference type="InterPro" id="IPR013078">
    <property type="entry name" value="His_Pase_superF_clade-1"/>
</dbReference>
<protein>
    <submittedName>
        <fullName evidence="2">Phosphohistidine phosphatase</fullName>
    </submittedName>
</protein>
<evidence type="ECO:0000313" key="2">
    <source>
        <dbReference type="EMBL" id="QKE28787.1"/>
    </source>
</evidence>
<keyword evidence="3" id="KW-1185">Reference proteome</keyword>
<proteinExistence type="predicted"/>
<dbReference type="RefSeq" id="WP_228720463.1">
    <property type="nucleotide sequence ID" value="NZ_CP042652.1"/>
</dbReference>
<dbReference type="KEGG" id="paco:AACT_1630"/>
<dbReference type="SUPFAM" id="SSF53254">
    <property type="entry name" value="Phosphoglycerate mutase-like"/>
    <property type="match status" value="1"/>
</dbReference>
<sequence length="166" mass="19062">MEFIIKKLYIIRHAKSDWSDDTLKDFDRPLNKRGLKNAPFMGSLLKNKNINPDLILSSPALRAITTAEIIANRVEYKNNIETNKSIYETPYSTLEKIIYEIDDKNNSVFFIGHNPGLSALINHLCQTNLDIPTCAVVEISFDTDSWEKISKKNTALISYEYPKKYT</sequence>
<feature type="binding site" evidence="1">
    <location>
        <position position="62"/>
    </location>
    <ligand>
        <name>substrate</name>
    </ligand>
</feature>
<name>A0A6M8EWB2_9BACT</name>
<evidence type="ECO:0000313" key="3">
    <source>
        <dbReference type="Proteomes" id="UP000503483"/>
    </source>
</evidence>